<accession>A0A1X7JWE9</accession>
<reference evidence="10 11" key="1">
    <citation type="submission" date="2017-04" db="EMBL/GenBank/DDBJ databases">
        <authorList>
            <person name="Afonso C.L."/>
            <person name="Miller P.J."/>
            <person name="Scott M.A."/>
            <person name="Spackman E."/>
            <person name="Goraichik I."/>
            <person name="Dimitrov K.M."/>
            <person name="Suarez D.L."/>
            <person name="Swayne D.E."/>
        </authorList>
    </citation>
    <scope>NUCLEOTIDE SEQUENCE [LARGE SCALE GENOMIC DNA]</scope>
    <source>
        <strain evidence="10 11">11</strain>
    </source>
</reference>
<dbReference type="EC" id="3.4.11.10" evidence="8"/>
<dbReference type="InterPro" id="IPR023042">
    <property type="entry name" value="Peptidase_M17_leu_NH2_pept"/>
</dbReference>
<dbReference type="NCBIfam" id="NF002073">
    <property type="entry name" value="PRK00913.1-2"/>
    <property type="match status" value="1"/>
</dbReference>
<name>A0A1X7JWE9_9BACL</name>
<evidence type="ECO:0000256" key="7">
    <source>
        <dbReference type="ARBA" id="ARBA00049972"/>
    </source>
</evidence>
<feature type="binding site" evidence="8">
    <location>
        <position position="274"/>
    </location>
    <ligand>
        <name>Mn(2+)</name>
        <dbReference type="ChEBI" id="CHEBI:29035"/>
        <label>2</label>
    </ligand>
</feature>
<dbReference type="STRING" id="1852522.SAMN06295960_1804"/>
<dbReference type="InterPro" id="IPR011356">
    <property type="entry name" value="Leucine_aapep/pepB"/>
</dbReference>
<dbReference type="PROSITE" id="PS00631">
    <property type="entry name" value="CYTOSOL_AP"/>
    <property type="match status" value="1"/>
</dbReference>
<evidence type="ECO:0000256" key="5">
    <source>
        <dbReference type="ARBA" id="ARBA00022670"/>
    </source>
</evidence>
<dbReference type="EC" id="3.4.11.1" evidence="8"/>
<feature type="active site" evidence="8">
    <location>
        <position position="286"/>
    </location>
</feature>
<gene>
    <name evidence="8" type="primary">pepA</name>
    <name evidence="10" type="ORF">SAMN06295960_1804</name>
</gene>
<dbReference type="HAMAP" id="MF_00181">
    <property type="entry name" value="Cytosol_peptidase_M17"/>
    <property type="match status" value="1"/>
</dbReference>
<proteinExistence type="inferred from homology"/>
<comment type="catalytic activity">
    <reaction evidence="2 8">
        <text>Release of an N-terminal amino acid, preferentially leucine, but not glutamic or aspartic acids.</text>
        <dbReference type="EC" id="3.4.11.10"/>
    </reaction>
</comment>
<evidence type="ECO:0000256" key="4">
    <source>
        <dbReference type="ARBA" id="ARBA00022438"/>
    </source>
</evidence>
<protein>
    <recommendedName>
        <fullName evidence="8">Probable cytosol aminopeptidase</fullName>
        <ecNumber evidence="8">3.4.11.1</ecNumber>
    </recommendedName>
    <alternativeName>
        <fullName evidence="8">Leucine aminopeptidase</fullName>
        <shortName evidence="8">LAP</shortName>
        <ecNumber evidence="8">3.4.11.10</ecNumber>
    </alternativeName>
    <alternativeName>
        <fullName evidence="8">Leucyl aminopeptidase</fullName>
    </alternativeName>
</protein>
<dbReference type="AlphaFoldDB" id="A0A1X7JWE9"/>
<feature type="active site" evidence="8">
    <location>
        <position position="360"/>
    </location>
</feature>
<comment type="similarity">
    <text evidence="3 8">Belongs to the peptidase M17 family.</text>
</comment>
<dbReference type="Pfam" id="PF00883">
    <property type="entry name" value="Peptidase_M17"/>
    <property type="match status" value="1"/>
</dbReference>
<feature type="binding site" evidence="8">
    <location>
        <position position="356"/>
    </location>
    <ligand>
        <name>Mn(2+)</name>
        <dbReference type="ChEBI" id="CHEBI:29035"/>
        <label>1</label>
    </ligand>
</feature>
<dbReference type="InterPro" id="IPR000819">
    <property type="entry name" value="Peptidase_M17_C"/>
</dbReference>
<sequence length="504" mass="53007">MKMTNATQLEQLQIEAVSTAVQAQEADALVVLGTKAAWEAGLTEIPGVQAVKDAVATGLFEAKHGSVHVFPVREGKARFLIAVGCKEEPLTANDIRIMLADAAREAMKLQASKVAVHIAAELVTATVEKNAKIVSHAIVEGFMLGAYSRVTYKKGAKPIHAFASLTLNVEGASLEEWQQGAASGKAYALGTTIARDLVNLPGNTLVPSTLADYALELAETYGFEAHVLDENQIQEKGMGGLYGVGKGSVNPPRMIVLKYQGTSEWKDVTGLVGKGITFDTGGISLKRAGNMDEMICDMGGAAAMLGTMAVIGQLKPEANVLCVIASAENMPDGKALKPGDIITSYSGRTIEVLNTDAEGRLVLADGMTYAKELGADRIIDAATLTGAVGVALANLTTGVVTNDEVFFQQFAAASKRTGEYVWAFPNHPEYWDMIKSDVADVKNSVPGGAGSITAGMFVGTFADELPWIHLDIAGTAFIPGKRGVNPKGGTGAMVRTIAEYIVSN</sequence>
<feature type="binding site" evidence="8">
    <location>
        <position position="279"/>
    </location>
    <ligand>
        <name>Mn(2+)</name>
        <dbReference type="ChEBI" id="CHEBI:29035"/>
        <label>1</label>
    </ligand>
</feature>
<keyword evidence="11" id="KW-1185">Reference proteome</keyword>
<evidence type="ECO:0000259" key="9">
    <source>
        <dbReference type="PROSITE" id="PS00631"/>
    </source>
</evidence>
<feature type="binding site" evidence="8">
    <location>
        <position position="358"/>
    </location>
    <ligand>
        <name>Mn(2+)</name>
        <dbReference type="ChEBI" id="CHEBI:29035"/>
        <label>1</label>
    </ligand>
</feature>
<evidence type="ECO:0000313" key="11">
    <source>
        <dbReference type="Proteomes" id="UP000193834"/>
    </source>
</evidence>
<dbReference type="PANTHER" id="PTHR11963:SF23">
    <property type="entry name" value="CYTOSOL AMINOPEPTIDASE"/>
    <property type="match status" value="1"/>
</dbReference>
<dbReference type="InterPro" id="IPR008283">
    <property type="entry name" value="Peptidase_M17_N"/>
</dbReference>
<evidence type="ECO:0000313" key="10">
    <source>
        <dbReference type="EMBL" id="SMG32767.1"/>
    </source>
</evidence>
<feature type="domain" description="Cytosol aminopeptidase" evidence="9">
    <location>
        <begin position="354"/>
        <end position="361"/>
    </location>
</feature>
<evidence type="ECO:0000256" key="1">
    <source>
        <dbReference type="ARBA" id="ARBA00000135"/>
    </source>
</evidence>
<comment type="catalytic activity">
    <reaction evidence="1 8">
        <text>Release of an N-terminal amino acid, Xaa-|-Yaa-, in which Xaa is preferably Leu, but may be other amino acids including Pro although not Arg or Lys, and Yaa may be Pro. Amino acid amides and methyl esters are also readily hydrolyzed, but rates on arylamides are exceedingly low.</text>
        <dbReference type="EC" id="3.4.11.1"/>
    </reaction>
</comment>
<dbReference type="SUPFAM" id="SSF52949">
    <property type="entry name" value="Macro domain-like"/>
    <property type="match status" value="1"/>
</dbReference>
<dbReference type="NCBIfam" id="NF002083">
    <property type="entry name" value="PRK00913.3-5"/>
    <property type="match status" value="1"/>
</dbReference>
<feature type="binding site" evidence="8">
    <location>
        <position position="358"/>
    </location>
    <ligand>
        <name>Mn(2+)</name>
        <dbReference type="ChEBI" id="CHEBI:29035"/>
        <label>2</label>
    </ligand>
</feature>
<dbReference type="OrthoDB" id="9809354at2"/>
<feature type="binding site" evidence="8">
    <location>
        <position position="279"/>
    </location>
    <ligand>
        <name>Mn(2+)</name>
        <dbReference type="ChEBI" id="CHEBI:29035"/>
        <label>2</label>
    </ligand>
</feature>
<dbReference type="Pfam" id="PF02789">
    <property type="entry name" value="Peptidase_M17_N"/>
    <property type="match status" value="1"/>
</dbReference>
<organism evidence="10 11">
    <name type="scientific">Paenibacillus aquistagni</name>
    <dbReference type="NCBI Taxonomy" id="1852522"/>
    <lineage>
        <taxon>Bacteria</taxon>
        <taxon>Bacillati</taxon>
        <taxon>Bacillota</taxon>
        <taxon>Bacilli</taxon>
        <taxon>Bacillales</taxon>
        <taxon>Paenibacillaceae</taxon>
        <taxon>Paenibacillus</taxon>
    </lineage>
</organism>
<dbReference type="EMBL" id="FXAZ01000002">
    <property type="protein sequence ID" value="SMG32767.1"/>
    <property type="molecule type" value="Genomic_DNA"/>
</dbReference>
<feature type="binding site" evidence="8">
    <location>
        <position position="297"/>
    </location>
    <ligand>
        <name>Mn(2+)</name>
        <dbReference type="ChEBI" id="CHEBI:29035"/>
        <label>2</label>
    </ligand>
</feature>
<dbReference type="GO" id="GO:0005737">
    <property type="term" value="C:cytoplasm"/>
    <property type="evidence" value="ECO:0007669"/>
    <property type="project" value="UniProtKB-SubCell"/>
</dbReference>
<comment type="cofactor">
    <cofactor evidence="8">
        <name>Mn(2+)</name>
        <dbReference type="ChEBI" id="CHEBI:29035"/>
    </cofactor>
    <text evidence="8">Binds 2 manganese ions per subunit.</text>
</comment>
<dbReference type="Proteomes" id="UP000193834">
    <property type="component" value="Unassembled WGS sequence"/>
</dbReference>
<comment type="function">
    <text evidence="7 8">Presumably involved in the processing and regular turnover of intracellular proteins. Catalyzes the removal of unsubstituted N-terminal amino acids from various peptides.</text>
</comment>
<dbReference type="SUPFAM" id="SSF53187">
    <property type="entry name" value="Zn-dependent exopeptidases"/>
    <property type="match status" value="1"/>
</dbReference>
<dbReference type="Gene3D" id="3.40.220.10">
    <property type="entry name" value="Leucine Aminopeptidase, subunit E, domain 1"/>
    <property type="match status" value="1"/>
</dbReference>
<evidence type="ECO:0000256" key="2">
    <source>
        <dbReference type="ARBA" id="ARBA00000967"/>
    </source>
</evidence>
<dbReference type="GO" id="GO:0006508">
    <property type="term" value="P:proteolysis"/>
    <property type="evidence" value="ECO:0007669"/>
    <property type="project" value="UniProtKB-KW"/>
</dbReference>
<dbReference type="GO" id="GO:0070006">
    <property type="term" value="F:metalloaminopeptidase activity"/>
    <property type="evidence" value="ECO:0007669"/>
    <property type="project" value="InterPro"/>
</dbReference>
<dbReference type="Gene3D" id="3.40.630.10">
    <property type="entry name" value="Zn peptidases"/>
    <property type="match status" value="1"/>
</dbReference>
<keyword evidence="8" id="KW-0963">Cytoplasm</keyword>
<dbReference type="CDD" id="cd00433">
    <property type="entry name" value="Peptidase_M17"/>
    <property type="match status" value="1"/>
</dbReference>
<keyword evidence="8" id="KW-0479">Metal-binding</keyword>
<evidence type="ECO:0000256" key="6">
    <source>
        <dbReference type="ARBA" id="ARBA00022801"/>
    </source>
</evidence>
<comment type="subcellular location">
    <subcellularLocation>
        <location evidence="8">Cytoplasm</location>
    </subcellularLocation>
</comment>
<evidence type="ECO:0000256" key="3">
    <source>
        <dbReference type="ARBA" id="ARBA00009528"/>
    </source>
</evidence>
<keyword evidence="4 8" id="KW-0031">Aminopeptidase</keyword>
<keyword evidence="6 8" id="KW-0378">Hydrolase</keyword>
<dbReference type="RefSeq" id="WP_085494054.1">
    <property type="nucleotide sequence ID" value="NZ_FXAZ01000002.1"/>
</dbReference>
<dbReference type="GO" id="GO:0030145">
    <property type="term" value="F:manganese ion binding"/>
    <property type="evidence" value="ECO:0007669"/>
    <property type="project" value="UniProtKB-UniRule"/>
</dbReference>
<keyword evidence="8" id="KW-0464">Manganese</keyword>
<dbReference type="PANTHER" id="PTHR11963">
    <property type="entry name" value="LEUCINE AMINOPEPTIDASE-RELATED"/>
    <property type="match status" value="1"/>
</dbReference>
<keyword evidence="5 8" id="KW-0645">Protease</keyword>
<dbReference type="InterPro" id="IPR043472">
    <property type="entry name" value="Macro_dom-like"/>
</dbReference>
<evidence type="ECO:0000256" key="8">
    <source>
        <dbReference type="HAMAP-Rule" id="MF_00181"/>
    </source>
</evidence>
<dbReference type="PRINTS" id="PR00481">
    <property type="entry name" value="LAMNOPPTDASE"/>
</dbReference>